<protein>
    <submittedName>
        <fullName evidence="3">Stress protein DDR48-like isoform X1</fullName>
    </submittedName>
    <submittedName>
        <fullName evidence="4">Stress protein DDR48-like isoform X2</fullName>
    </submittedName>
</protein>
<dbReference type="GO" id="GO:0106005">
    <property type="term" value="P:RNA 5'-cap (guanine-N7)-methylation"/>
    <property type="evidence" value="ECO:0007669"/>
    <property type="project" value="InterPro"/>
</dbReference>
<dbReference type="Pfam" id="PF15320">
    <property type="entry name" value="RAM"/>
    <property type="match status" value="1"/>
</dbReference>
<feature type="compositionally biased region" description="Basic and acidic residues" evidence="1">
    <location>
        <begin position="184"/>
        <end position="224"/>
    </location>
</feature>
<reference evidence="3 4" key="1">
    <citation type="submission" date="2025-04" db="UniProtKB">
        <authorList>
            <consortium name="RefSeq"/>
        </authorList>
    </citation>
    <scope>IDENTIFICATION</scope>
</reference>
<dbReference type="InterPro" id="IPR028271">
    <property type="entry name" value="RAMAC"/>
</dbReference>
<feature type="compositionally biased region" description="Basic and acidic residues" evidence="1">
    <location>
        <begin position="231"/>
        <end position="247"/>
    </location>
</feature>
<organism evidence="2 3">
    <name type="scientific">Diaphorina citri</name>
    <name type="common">Asian citrus psyllid</name>
    <dbReference type="NCBI Taxonomy" id="121845"/>
    <lineage>
        <taxon>Eukaryota</taxon>
        <taxon>Metazoa</taxon>
        <taxon>Ecdysozoa</taxon>
        <taxon>Arthropoda</taxon>
        <taxon>Hexapoda</taxon>
        <taxon>Insecta</taxon>
        <taxon>Pterygota</taxon>
        <taxon>Neoptera</taxon>
        <taxon>Paraneoptera</taxon>
        <taxon>Hemiptera</taxon>
        <taxon>Sternorrhyncha</taxon>
        <taxon>Psylloidea</taxon>
        <taxon>Psyllidae</taxon>
        <taxon>Diaphorininae</taxon>
        <taxon>Diaphorina</taxon>
    </lineage>
</organism>
<evidence type="ECO:0000256" key="1">
    <source>
        <dbReference type="SAM" id="MobiDB-lite"/>
    </source>
</evidence>
<proteinExistence type="predicted"/>
<feature type="region of interest" description="Disordered" evidence="1">
    <location>
        <begin position="20"/>
        <end position="254"/>
    </location>
</feature>
<feature type="compositionally biased region" description="Basic and acidic residues" evidence="1">
    <location>
        <begin position="55"/>
        <end position="99"/>
    </location>
</feature>
<feature type="compositionally biased region" description="Basic and acidic residues" evidence="1">
    <location>
        <begin position="115"/>
        <end position="163"/>
    </location>
</feature>
<dbReference type="Proteomes" id="UP000079169">
    <property type="component" value="Unplaced"/>
</dbReference>
<sequence length="254" mass="30832">MTLIDQLNLDDYVAELESELSARYTDQDPDYTQTETSLLSGDYNEPPILAPWRAWEPRTNHNNARNDARGRHSNQERYRNDAHSNAENRRYGNRYENDRRPHHAKPYDRPYPPRRHFDGNRSQEDTRYRAQDDNRYNRSEEESNRYRSQDETNRYNRSEEDSNRYANRSYGDSEDSNRFGNRSYGDRNRYRSQDNRYRTQDDRYNRDGNRYERGGRSRYDRRPGTEVGGQEEERRYGHYHATKREIIPDDSEWT</sequence>
<accession>A0A1S3CX80</accession>
<dbReference type="GeneID" id="103506935"/>
<gene>
    <name evidence="3 4" type="primary">LOC103506935</name>
</gene>
<evidence type="ECO:0000313" key="4">
    <source>
        <dbReference type="RefSeq" id="XP_026677712.1"/>
    </source>
</evidence>
<dbReference type="AlphaFoldDB" id="A0A1S3CX80"/>
<keyword evidence="2" id="KW-1185">Reference proteome</keyword>
<feature type="compositionally biased region" description="Polar residues" evidence="1">
    <location>
        <begin position="30"/>
        <end position="39"/>
    </location>
</feature>
<evidence type="ECO:0000313" key="2">
    <source>
        <dbReference type="Proteomes" id="UP000079169"/>
    </source>
</evidence>
<dbReference type="RefSeq" id="XP_026677712.1">
    <property type="nucleotide sequence ID" value="XM_026821911.1"/>
</dbReference>
<name>A0A1S3CX80_DIACI</name>
<dbReference type="RefSeq" id="XP_008469582.1">
    <property type="nucleotide sequence ID" value="XM_008471360.3"/>
</dbReference>
<evidence type="ECO:0000313" key="3">
    <source>
        <dbReference type="RefSeq" id="XP_008469582.1"/>
    </source>
</evidence>
<dbReference type="GO" id="GO:0031533">
    <property type="term" value="C:mRNA capping enzyme complex"/>
    <property type="evidence" value="ECO:0007669"/>
    <property type="project" value="InterPro"/>
</dbReference>
<dbReference type="PaxDb" id="121845-A0A1S3CX80"/>
<dbReference type="KEGG" id="dci:103506935"/>
<dbReference type="GO" id="GO:0003723">
    <property type="term" value="F:RNA binding"/>
    <property type="evidence" value="ECO:0007669"/>
    <property type="project" value="InterPro"/>
</dbReference>